<comment type="caution">
    <text evidence="2">The sequence shown here is derived from an EMBL/GenBank/DDBJ whole genome shotgun (WGS) entry which is preliminary data.</text>
</comment>
<keyword evidence="1" id="KW-1133">Transmembrane helix</keyword>
<name>A0ABQ9YC17_9EUKA</name>
<sequence length="79" mass="8815">MTAFHQLNAPRGEAKQRSLTLTELMSSVSPVYNIAVWLGLAYLFFQKDRASHWPGGKAVLVPLSISFISTFDRSFDVTP</sequence>
<proteinExistence type="predicted"/>
<gene>
    <name evidence="2" type="ORF">BLNAU_3753</name>
</gene>
<feature type="transmembrane region" description="Helical" evidence="1">
    <location>
        <begin position="24"/>
        <end position="45"/>
    </location>
</feature>
<dbReference type="EMBL" id="JARBJD010000017">
    <property type="protein sequence ID" value="KAK2961307.1"/>
    <property type="molecule type" value="Genomic_DNA"/>
</dbReference>
<keyword evidence="3" id="KW-1185">Reference proteome</keyword>
<keyword evidence="1" id="KW-0472">Membrane</keyword>
<keyword evidence="1" id="KW-0812">Transmembrane</keyword>
<reference evidence="2 3" key="1">
    <citation type="journal article" date="2022" name="bioRxiv">
        <title>Genomics of Preaxostyla Flagellates Illuminates Evolutionary Transitions and the Path Towards Mitochondrial Loss.</title>
        <authorList>
            <person name="Novak L.V.F."/>
            <person name="Treitli S.C."/>
            <person name="Pyrih J."/>
            <person name="Halakuc P."/>
            <person name="Pipaliya S.V."/>
            <person name="Vacek V."/>
            <person name="Brzon O."/>
            <person name="Soukal P."/>
            <person name="Eme L."/>
            <person name="Dacks J.B."/>
            <person name="Karnkowska A."/>
            <person name="Elias M."/>
            <person name="Hampl V."/>
        </authorList>
    </citation>
    <scope>NUCLEOTIDE SEQUENCE [LARGE SCALE GENOMIC DNA]</scope>
    <source>
        <strain evidence="2">NAU3</strain>
        <tissue evidence="2">Gut</tissue>
    </source>
</reference>
<dbReference type="Proteomes" id="UP001281761">
    <property type="component" value="Unassembled WGS sequence"/>
</dbReference>
<accession>A0ABQ9YC17</accession>
<evidence type="ECO:0000313" key="3">
    <source>
        <dbReference type="Proteomes" id="UP001281761"/>
    </source>
</evidence>
<organism evidence="2 3">
    <name type="scientific">Blattamonas nauphoetae</name>
    <dbReference type="NCBI Taxonomy" id="2049346"/>
    <lineage>
        <taxon>Eukaryota</taxon>
        <taxon>Metamonada</taxon>
        <taxon>Preaxostyla</taxon>
        <taxon>Oxymonadida</taxon>
        <taxon>Blattamonas</taxon>
    </lineage>
</organism>
<protein>
    <submittedName>
        <fullName evidence="2">Uncharacterized protein</fullName>
    </submittedName>
</protein>
<evidence type="ECO:0000313" key="2">
    <source>
        <dbReference type="EMBL" id="KAK2961307.1"/>
    </source>
</evidence>
<evidence type="ECO:0000256" key="1">
    <source>
        <dbReference type="SAM" id="Phobius"/>
    </source>
</evidence>